<feature type="domain" description="ESX-1 secretion-associated protein EspB PPE" evidence="3">
    <location>
        <begin position="144"/>
        <end position="292"/>
    </location>
</feature>
<dbReference type="InterPro" id="IPR041275">
    <property type="entry name" value="EspB_PE"/>
</dbReference>
<comment type="caution">
    <text evidence="4">The sequence shown here is derived from an EMBL/GenBank/DDBJ whole genome shotgun (WGS) entry which is preliminary data.</text>
</comment>
<evidence type="ECO:0000259" key="2">
    <source>
        <dbReference type="Pfam" id="PF18625"/>
    </source>
</evidence>
<proteinExistence type="predicted"/>
<reference evidence="4 5" key="1">
    <citation type="submission" date="2021-08" db="EMBL/GenBank/DDBJ databases">
        <title>Draft genome sequence of Mycolicibacterium sp. NGTWS1702 strain.</title>
        <authorList>
            <person name="Matsumoto M."/>
            <person name="Tang B.C.C."/>
            <person name="Machida Y."/>
            <person name="Matoyama H."/>
            <person name="Kishihara T."/>
            <person name="Sato S."/>
            <person name="Kondo I."/>
            <person name="Sano M."/>
            <person name="Kato G."/>
        </authorList>
    </citation>
    <scope>NUCLEOTIDE SEQUENCE [LARGE SCALE GENOMIC DNA]</scope>
    <source>
        <strain evidence="4 5">NGTWSNA01</strain>
    </source>
</reference>
<evidence type="ECO:0000313" key="4">
    <source>
        <dbReference type="EMBL" id="GJF15345.1"/>
    </source>
</evidence>
<feature type="compositionally biased region" description="Gly residues" evidence="1">
    <location>
        <begin position="410"/>
        <end position="422"/>
    </location>
</feature>
<dbReference type="SUPFAM" id="SSF140459">
    <property type="entry name" value="PE/PPE dimer-like"/>
    <property type="match status" value="1"/>
</dbReference>
<accession>A0ABQ4VGL0</accession>
<organism evidence="4 5">
    <name type="scientific">Mycolicibacterium cyprinidarum</name>
    <dbReference type="NCBI Taxonomy" id="2860311"/>
    <lineage>
        <taxon>Bacteria</taxon>
        <taxon>Bacillati</taxon>
        <taxon>Actinomycetota</taxon>
        <taxon>Actinomycetes</taxon>
        <taxon>Mycobacteriales</taxon>
        <taxon>Mycobacteriaceae</taxon>
        <taxon>Mycolicibacterium</taxon>
    </lineage>
</organism>
<evidence type="ECO:0000256" key="1">
    <source>
        <dbReference type="SAM" id="MobiDB-lite"/>
    </source>
</evidence>
<evidence type="ECO:0000313" key="5">
    <source>
        <dbReference type="Proteomes" id="UP001060504"/>
    </source>
</evidence>
<sequence length="522" mass="53289">MTGDEVQVIPEDLTGKATQIRALSLTPVAAQPALIAPDALGTSSVATSNLATNAEAMWAYQEFGRLEGLRLAQTLDNVAAAYAEVDRVSGEDIDSTMHGAGAPAAAAGDLYPKSVDLPAAPHPPAMPIPKGQLVSEQFLFPPEAQRALETGDDGASLQAAAQMWRGNAQSLEASAERFETNTLLWEGEAADAAYAKFNAYREWLISLAGSWNRLAGEADRIVNAHSAAKRDNQPVAEDFERLQQEIAHHPSSADNLRKTVQMAALQTQSEEIRNRYARDGQPYQIQPEDPPSPVVSGIPVTVDDHRRARRPPPSEGPNSAMAADAGRNGVSAASGEPPDPSAQPAVSPLSAAEQAAQSAPQGGQPGGGQPGGGQPGGGQPAGAPSGAGMPIGPKGKPKLPTDPGLRPAASGGGGSGGGGGGASASPLQPAVGAETVAPTPAVASIVPAAASGGAAAGTGGGMGGMAPMMHGAKGDASGDKKRNPQLSQDEEIYTEGRPWTEAVIGNRVRRRVTPEDIKKETP</sequence>
<dbReference type="InterPro" id="IPR038332">
    <property type="entry name" value="PPE_sf"/>
</dbReference>
<dbReference type="Gene3D" id="1.20.1260.20">
    <property type="entry name" value="PPE superfamily"/>
    <property type="match status" value="1"/>
</dbReference>
<feature type="compositionally biased region" description="Basic and acidic residues" evidence="1">
    <location>
        <begin position="472"/>
        <end position="482"/>
    </location>
</feature>
<dbReference type="Pfam" id="PF21856">
    <property type="entry name" value="EspB_PPE"/>
    <property type="match status" value="1"/>
</dbReference>
<name>A0ABQ4VGL0_9MYCO</name>
<feature type="region of interest" description="Disordered" evidence="1">
    <location>
        <begin position="464"/>
        <end position="498"/>
    </location>
</feature>
<evidence type="ECO:0000259" key="3">
    <source>
        <dbReference type="Pfam" id="PF21856"/>
    </source>
</evidence>
<evidence type="ECO:0008006" key="6">
    <source>
        <dbReference type="Google" id="ProtNLM"/>
    </source>
</evidence>
<dbReference type="EMBL" id="BPRH01001951">
    <property type="protein sequence ID" value="GJF15345.1"/>
    <property type="molecule type" value="Genomic_DNA"/>
</dbReference>
<dbReference type="InterPro" id="IPR054056">
    <property type="entry name" value="EspB_PPE"/>
</dbReference>
<dbReference type="Pfam" id="PF18625">
    <property type="entry name" value="EspB_PE"/>
    <property type="match status" value="1"/>
</dbReference>
<keyword evidence="5" id="KW-1185">Reference proteome</keyword>
<gene>
    <name evidence="4" type="ORF">NGTWS1702_18560</name>
</gene>
<dbReference type="Proteomes" id="UP001060504">
    <property type="component" value="Unassembled WGS sequence"/>
</dbReference>
<feature type="compositionally biased region" description="Gly residues" evidence="1">
    <location>
        <begin position="363"/>
        <end position="380"/>
    </location>
</feature>
<protein>
    <recommendedName>
        <fullName evidence="6">ESX-1 secretion-associated protein EspB PE domain-containing protein</fullName>
    </recommendedName>
</protein>
<feature type="region of interest" description="Disordered" evidence="1">
    <location>
        <begin position="304"/>
        <end position="428"/>
    </location>
</feature>
<feature type="domain" description="ESX-1 secretion-associated protein EspB PE" evidence="2">
    <location>
        <begin position="11"/>
        <end position="87"/>
    </location>
</feature>